<evidence type="ECO:0000313" key="2">
    <source>
        <dbReference type="Proteomes" id="UP000059113"/>
    </source>
</evidence>
<proteinExistence type="predicted"/>
<accession>A0A161I4M2</accession>
<reference evidence="1 2" key="1">
    <citation type="submission" date="2016-04" db="EMBL/GenBank/DDBJ databases">
        <title>The complete genome sequence of Erythrobacter atlanticus s21-N3.</title>
        <authorList>
            <person name="Wang W."/>
            <person name="Wang L."/>
            <person name="Zhuang L."/>
            <person name="Shao Z."/>
        </authorList>
    </citation>
    <scope>NUCLEOTIDE SEQUENCE [LARGE SCALE GENOMIC DNA]</scope>
    <source>
        <strain evidence="2">s21-N3</strain>
        <plasmid evidence="2">Plasmid</plasmid>
    </source>
</reference>
<dbReference type="EMBL" id="CP015441">
    <property type="protein sequence ID" value="ANC50771.1"/>
    <property type="molecule type" value="Genomic_DNA"/>
</dbReference>
<dbReference type="AlphaFoldDB" id="A0A161I4M2"/>
<keyword evidence="1" id="KW-0614">Plasmid</keyword>
<keyword evidence="2" id="KW-1185">Reference proteome</keyword>
<name>A0A161I4M2_9SPHN</name>
<dbReference type="Proteomes" id="UP000059113">
    <property type="component" value="Plasmid"/>
</dbReference>
<evidence type="ECO:0000313" key="1">
    <source>
        <dbReference type="EMBL" id="ANC50771.1"/>
    </source>
</evidence>
<dbReference type="KEGG" id="ery:CP97_15080"/>
<gene>
    <name evidence="1" type="ORF">CP97_15080</name>
</gene>
<geneLocation type="plasmid" evidence="2"/>
<organism evidence="1 2">
    <name type="scientific">Aurantiacibacter atlanticus</name>
    <dbReference type="NCBI Taxonomy" id="1648404"/>
    <lineage>
        <taxon>Bacteria</taxon>
        <taxon>Pseudomonadati</taxon>
        <taxon>Pseudomonadota</taxon>
        <taxon>Alphaproteobacteria</taxon>
        <taxon>Sphingomonadales</taxon>
        <taxon>Erythrobacteraceae</taxon>
        <taxon>Aurantiacibacter</taxon>
    </lineage>
</organism>
<protein>
    <submittedName>
        <fullName evidence="1">Uncharacterized protein</fullName>
    </submittedName>
</protein>
<sequence length="47" mass="5177">MVAVAPCPFDTFDGVSHFFEDAWAVRLAEFGSARTQMAQRALNARMG</sequence>